<feature type="domain" description="Cytochrome b5 heme-binding" evidence="7">
    <location>
        <begin position="37"/>
        <end position="113"/>
    </location>
</feature>
<reference evidence="9 10" key="1">
    <citation type="submission" date="2015-04" db="EMBL/GenBank/DDBJ databases">
        <title>Draft genome of the roundworm Trichinella nativa.</title>
        <authorList>
            <person name="Mitreva M."/>
        </authorList>
    </citation>
    <scope>NUCLEOTIDE SEQUENCE [LARGE SCALE GENOMIC DNA]</scope>
    <source>
        <strain evidence="9 10">ISS45</strain>
    </source>
</reference>
<evidence type="ECO:0000256" key="6">
    <source>
        <dbReference type="RuleBase" id="RU362121"/>
    </source>
</evidence>
<dbReference type="Pfam" id="PF00173">
    <property type="entry name" value="Cyt-b5"/>
    <property type="match status" value="1"/>
</dbReference>
<comment type="caution">
    <text evidence="9">The sequence shown here is derived from an EMBL/GenBank/DDBJ whole genome shotgun (WGS) entry which is preliminary data.</text>
</comment>
<dbReference type="Pfam" id="PF00970">
    <property type="entry name" value="FAD_binding_6"/>
    <property type="match status" value="1"/>
</dbReference>
<comment type="similarity">
    <text evidence="6">Belongs to the cytochrome b5 family.</text>
</comment>
<dbReference type="SUPFAM" id="SSF55856">
    <property type="entry name" value="Cytochrome b5-like heme/steroid binding domain"/>
    <property type="match status" value="1"/>
</dbReference>
<dbReference type="Gene3D" id="3.10.120.10">
    <property type="entry name" value="Cytochrome b5-like heme/steroid binding domain"/>
    <property type="match status" value="1"/>
</dbReference>
<protein>
    <submittedName>
        <fullName evidence="9">Cytochrome b5-like Heme/Steroid binding domain protein</fullName>
    </submittedName>
</protein>
<dbReference type="AlphaFoldDB" id="A0A1Y3EKK7"/>
<accession>A0A1Y3EKK7</accession>
<dbReference type="PROSITE" id="PS51384">
    <property type="entry name" value="FAD_FR"/>
    <property type="match status" value="1"/>
</dbReference>
<dbReference type="Proteomes" id="UP000243006">
    <property type="component" value="Unassembled WGS sequence"/>
</dbReference>
<dbReference type="InterPro" id="IPR001199">
    <property type="entry name" value="Cyt_B5-like_heme/steroid-bd"/>
</dbReference>
<keyword evidence="4" id="KW-0560">Oxidoreductase</keyword>
<dbReference type="GO" id="GO:0005737">
    <property type="term" value="C:cytoplasm"/>
    <property type="evidence" value="ECO:0007669"/>
    <property type="project" value="TreeGrafter"/>
</dbReference>
<dbReference type="InterPro" id="IPR039261">
    <property type="entry name" value="FNR_nucleotide-bd"/>
</dbReference>
<keyword evidence="5 6" id="KW-0408">Iron</keyword>
<proteinExistence type="inferred from homology"/>
<name>A0A1Y3EKK7_9BILA</name>
<evidence type="ECO:0000256" key="3">
    <source>
        <dbReference type="ARBA" id="ARBA00022723"/>
    </source>
</evidence>
<gene>
    <name evidence="9" type="ORF">D917_01805</name>
</gene>
<evidence type="ECO:0000313" key="9">
    <source>
        <dbReference type="EMBL" id="OUC45673.1"/>
    </source>
</evidence>
<evidence type="ECO:0000256" key="2">
    <source>
        <dbReference type="ARBA" id="ARBA00022617"/>
    </source>
</evidence>
<evidence type="ECO:0000256" key="1">
    <source>
        <dbReference type="ARBA" id="ARBA00006105"/>
    </source>
</evidence>
<dbReference type="EMBL" id="LVZM01008696">
    <property type="protein sequence ID" value="OUC45673.1"/>
    <property type="molecule type" value="Genomic_DNA"/>
</dbReference>
<dbReference type="InterPro" id="IPR051872">
    <property type="entry name" value="Cytochrome_b5/Flavoprotein_Rdt"/>
</dbReference>
<evidence type="ECO:0000256" key="5">
    <source>
        <dbReference type="ARBA" id="ARBA00023004"/>
    </source>
</evidence>
<keyword evidence="2 6" id="KW-0349">Heme</keyword>
<comment type="similarity">
    <text evidence="1">Belongs to the flavoprotein pyridine nucleotide cytochrome reductase family.</text>
</comment>
<dbReference type="FunFam" id="3.10.120.10:FF:000001">
    <property type="entry name" value="Cytochrome b5 reductase 4"/>
    <property type="match status" value="1"/>
</dbReference>
<dbReference type="GO" id="GO:0046872">
    <property type="term" value="F:metal ion binding"/>
    <property type="evidence" value="ECO:0007669"/>
    <property type="project" value="UniProtKB-UniRule"/>
</dbReference>
<dbReference type="InterPro" id="IPR017938">
    <property type="entry name" value="Riboflavin_synthase-like_b-brl"/>
</dbReference>
<dbReference type="InterPro" id="IPR036400">
    <property type="entry name" value="Cyt_B5-like_heme/steroid_sf"/>
</dbReference>
<dbReference type="PROSITE" id="PS00191">
    <property type="entry name" value="CYTOCHROME_B5_1"/>
    <property type="match status" value="1"/>
</dbReference>
<dbReference type="GO" id="GO:0004128">
    <property type="term" value="F:cytochrome-b5 reductase activity, acting on NAD(P)H"/>
    <property type="evidence" value="ECO:0007669"/>
    <property type="project" value="TreeGrafter"/>
</dbReference>
<dbReference type="PROSITE" id="PS50255">
    <property type="entry name" value="CYTOCHROME_B5_2"/>
    <property type="match status" value="1"/>
</dbReference>
<dbReference type="InterPro" id="IPR008333">
    <property type="entry name" value="Cbr1-like_FAD-bd_dom"/>
</dbReference>
<sequence>MSRKSGKAVGVRPGRSMLHWMNHCRNSSDMAKTGGKILNVTTEMLRKHSTLDDLWIAIQGKVYNVTPYVDFHPGGAEILLQAAGSDGTALFNKHHPWVNFDSILKNCFVGYLNKIFTPGTCSWCRKLDNIELLLCAESQKLFTGMCIVCVTSTSVHLIIHLCNLDLMFNWGEQNVICKTCPVESKINQCTDGQVRINIKTLESIIQNGEIVKISKEISNNDKYQFKICKLEKIVKLAKDIFMFVLLLPFEIAVNVTIGCHMFWRLNDEKINSVQRPYTPVPKSMLEFENESFTCSLCFIIKLYDNGEMSSSIKHLMQGDQVEISRHFPSSAFDLVKLHNASKLIFLAAGTGLTPFCTLTPYSLKYTTTSLKIVRFLSKPEKSDLEQRGPVSNAILQEHLPKFQTDYYTLICGPNEFLSS</sequence>
<keyword evidence="3 6" id="KW-0479">Metal-binding</keyword>
<dbReference type="Gene3D" id="2.40.30.10">
    <property type="entry name" value="Translation factors"/>
    <property type="match status" value="1"/>
</dbReference>
<evidence type="ECO:0000256" key="4">
    <source>
        <dbReference type="ARBA" id="ARBA00023002"/>
    </source>
</evidence>
<dbReference type="InterPro" id="IPR017927">
    <property type="entry name" value="FAD-bd_FR_type"/>
</dbReference>
<dbReference type="PANTHER" id="PTHR46237:SF1">
    <property type="entry name" value="CYTOCHROME B5 REDUCTASE 4"/>
    <property type="match status" value="1"/>
</dbReference>
<dbReference type="SUPFAM" id="SSF52343">
    <property type="entry name" value="Ferredoxin reductase-like, C-terminal NADP-linked domain"/>
    <property type="match status" value="1"/>
</dbReference>
<dbReference type="SMART" id="SM01117">
    <property type="entry name" value="Cyt-b5"/>
    <property type="match status" value="1"/>
</dbReference>
<dbReference type="GO" id="GO:0020037">
    <property type="term" value="F:heme binding"/>
    <property type="evidence" value="ECO:0007669"/>
    <property type="project" value="UniProtKB-UniRule"/>
</dbReference>
<evidence type="ECO:0000259" key="8">
    <source>
        <dbReference type="PROSITE" id="PS51384"/>
    </source>
</evidence>
<evidence type="ECO:0000313" key="10">
    <source>
        <dbReference type="Proteomes" id="UP000243006"/>
    </source>
</evidence>
<dbReference type="PANTHER" id="PTHR46237">
    <property type="entry name" value="CYTOCHROME B5 REDUCTASE 4 FAMILY MEMBER"/>
    <property type="match status" value="1"/>
</dbReference>
<organism evidence="9 10">
    <name type="scientific">Trichinella nativa</name>
    <dbReference type="NCBI Taxonomy" id="6335"/>
    <lineage>
        <taxon>Eukaryota</taxon>
        <taxon>Metazoa</taxon>
        <taxon>Ecdysozoa</taxon>
        <taxon>Nematoda</taxon>
        <taxon>Enoplea</taxon>
        <taxon>Dorylaimia</taxon>
        <taxon>Trichinellida</taxon>
        <taxon>Trichinellidae</taxon>
        <taxon>Trichinella</taxon>
    </lineage>
</organism>
<dbReference type="InterPro" id="IPR018506">
    <property type="entry name" value="Cyt_B5_heme-BS"/>
</dbReference>
<dbReference type="SUPFAM" id="SSF63380">
    <property type="entry name" value="Riboflavin synthase domain-like"/>
    <property type="match status" value="1"/>
</dbReference>
<evidence type="ECO:0000259" key="7">
    <source>
        <dbReference type="PROSITE" id="PS50255"/>
    </source>
</evidence>
<feature type="domain" description="FAD-binding FR-type" evidence="8">
    <location>
        <begin position="223"/>
        <end position="335"/>
    </location>
</feature>